<gene>
    <name evidence="1" type="ORF">S01H4_40324</name>
</gene>
<evidence type="ECO:0000313" key="1">
    <source>
        <dbReference type="EMBL" id="GAH04919.1"/>
    </source>
</evidence>
<reference evidence="1" key="1">
    <citation type="journal article" date="2014" name="Front. Microbiol.">
        <title>High frequency of phylogenetically diverse reductive dehalogenase-homologous genes in deep subseafloor sedimentary metagenomes.</title>
        <authorList>
            <person name="Kawai M."/>
            <person name="Futagami T."/>
            <person name="Toyoda A."/>
            <person name="Takaki Y."/>
            <person name="Nishi S."/>
            <person name="Hori S."/>
            <person name="Arai W."/>
            <person name="Tsubouchi T."/>
            <person name="Morono Y."/>
            <person name="Uchiyama I."/>
            <person name="Ito T."/>
            <person name="Fujiyama A."/>
            <person name="Inagaki F."/>
            <person name="Takami H."/>
        </authorList>
    </citation>
    <scope>NUCLEOTIDE SEQUENCE</scope>
    <source>
        <strain evidence="1">Expedition CK06-06</strain>
    </source>
</reference>
<comment type="caution">
    <text evidence="1">The sequence shown here is derived from an EMBL/GenBank/DDBJ whole genome shotgun (WGS) entry which is preliminary data.</text>
</comment>
<protein>
    <submittedName>
        <fullName evidence="1">Uncharacterized protein</fullName>
    </submittedName>
</protein>
<proteinExistence type="predicted"/>
<dbReference type="AlphaFoldDB" id="X1DIS7"/>
<sequence length="179" mass="20534">MAEEESAVEGEATGPPDQFVGHDPLESYNYWINYEYGNPLARYVMLIKAITFGMELLPDYDDEKKQETIKALYAKASEVLKTEIPAKRTVEYGYVNHGGERFKVYKIRASESKDAGEYQVLEKDFKDGMNNFISMQHEQHISKLQAVHNQILHELTQSGIVQSINPTVEQMKEGRKKKN</sequence>
<dbReference type="EMBL" id="BART01021946">
    <property type="protein sequence ID" value="GAH04919.1"/>
    <property type="molecule type" value="Genomic_DNA"/>
</dbReference>
<name>X1DIS7_9ZZZZ</name>
<organism evidence="1">
    <name type="scientific">marine sediment metagenome</name>
    <dbReference type="NCBI Taxonomy" id="412755"/>
    <lineage>
        <taxon>unclassified sequences</taxon>
        <taxon>metagenomes</taxon>
        <taxon>ecological metagenomes</taxon>
    </lineage>
</organism>
<accession>X1DIS7</accession>